<proteinExistence type="predicted"/>
<protein>
    <recommendedName>
        <fullName evidence="2">ParB-like N-terminal domain-containing protein</fullName>
    </recommendedName>
</protein>
<evidence type="ECO:0000313" key="3">
    <source>
        <dbReference type="EMBL" id="MBD1389444.1"/>
    </source>
</evidence>
<accession>A0A8J6UEG2</accession>
<dbReference type="PANTHER" id="PTHR38973:SF1">
    <property type="entry name" value="PLASMID PARTITION PROTEIN B"/>
    <property type="match status" value="1"/>
</dbReference>
<organism evidence="3 4">
    <name type="scientific">Neiella litorisoli</name>
    <dbReference type="NCBI Taxonomy" id="2771431"/>
    <lineage>
        <taxon>Bacteria</taxon>
        <taxon>Pseudomonadati</taxon>
        <taxon>Pseudomonadota</taxon>
        <taxon>Gammaproteobacteria</taxon>
        <taxon>Alteromonadales</taxon>
        <taxon>Echinimonadaceae</taxon>
        <taxon>Neiella</taxon>
    </lineage>
</organism>
<name>A0A8J6UEG2_9GAMM</name>
<sequence length="321" mass="36323">MKKAAIGRRMSTKPTYDHTEVLELPTGPVLFGLVEVAPEDIKSKTRVSEYNPRRNEFLSEYSLRDILPDLRDVGQTKAAYAHPVTEDGIEYFDMLDGSRRREGQHILASTFKVLVAERELTPEEARYVVKTFTRHSKPLSLLELGADIISHKSAHEQRKDEEGNPLPPLTQDELVVIFDKSKPIINVAVRAAENLPHDLLQAYPDLNLLGRPRLQLLLTLWERLDDAERERVVTTANKWSSKTMAELDEYGTPDQVTQCITKELLEQAPADSKPNNKAFKELVPNRASFRVADGQTELKVANLSAEQRSKLLAYVEKLVSD</sequence>
<dbReference type="PANTHER" id="PTHR38973">
    <property type="entry name" value="PLASMID PARTITIONING CONTROL PROTEIN-RELATED"/>
    <property type="match status" value="1"/>
</dbReference>
<evidence type="ECO:0000259" key="2">
    <source>
        <dbReference type="SMART" id="SM00470"/>
    </source>
</evidence>
<keyword evidence="1" id="KW-0238">DNA-binding</keyword>
<reference evidence="3" key="1">
    <citation type="submission" date="2020-09" db="EMBL/GenBank/DDBJ databases">
        <title>A novel bacterium of genus Neiella, isolated from South China Sea.</title>
        <authorList>
            <person name="Huang H."/>
            <person name="Mo K."/>
            <person name="Hu Y."/>
        </authorList>
    </citation>
    <scope>NUCLEOTIDE SEQUENCE</scope>
    <source>
        <strain evidence="3">HB171785</strain>
    </source>
</reference>
<dbReference type="Proteomes" id="UP000638014">
    <property type="component" value="Unassembled WGS sequence"/>
</dbReference>
<dbReference type="RefSeq" id="WP_191144551.1">
    <property type="nucleotide sequence ID" value="NZ_JACXAF010000009.1"/>
</dbReference>
<evidence type="ECO:0000313" key="4">
    <source>
        <dbReference type="Proteomes" id="UP000638014"/>
    </source>
</evidence>
<comment type="caution">
    <text evidence="3">The sequence shown here is derived from an EMBL/GenBank/DDBJ whole genome shotgun (WGS) entry which is preliminary data.</text>
</comment>
<dbReference type="AlphaFoldDB" id="A0A8J6UEG2"/>
<dbReference type="SMART" id="SM00470">
    <property type="entry name" value="ParB"/>
    <property type="match status" value="1"/>
</dbReference>
<keyword evidence="4" id="KW-1185">Reference proteome</keyword>
<evidence type="ECO:0000256" key="1">
    <source>
        <dbReference type="ARBA" id="ARBA00023125"/>
    </source>
</evidence>
<dbReference type="GO" id="GO:0003677">
    <property type="term" value="F:DNA binding"/>
    <property type="evidence" value="ECO:0007669"/>
    <property type="project" value="UniProtKB-KW"/>
</dbReference>
<gene>
    <name evidence="3" type="ORF">IC617_08395</name>
</gene>
<dbReference type="InterPro" id="IPR003115">
    <property type="entry name" value="ParB_N"/>
</dbReference>
<dbReference type="EMBL" id="JACXAF010000009">
    <property type="protein sequence ID" value="MBD1389444.1"/>
    <property type="molecule type" value="Genomic_DNA"/>
</dbReference>
<feature type="domain" description="ParB-like N-terminal" evidence="2">
    <location>
        <begin position="34"/>
        <end position="134"/>
    </location>
</feature>